<dbReference type="InterPro" id="IPR006145">
    <property type="entry name" value="PsdUridine_synth_RsuA/RluA"/>
</dbReference>
<dbReference type="GO" id="GO:0120159">
    <property type="term" value="F:rRNA pseudouridine synthase activity"/>
    <property type="evidence" value="ECO:0007669"/>
    <property type="project" value="UniProtKB-ARBA"/>
</dbReference>
<name>A0A1F8F0E2_9BACT</name>
<dbReference type="SUPFAM" id="SSF55120">
    <property type="entry name" value="Pseudouridine synthase"/>
    <property type="match status" value="1"/>
</dbReference>
<evidence type="ECO:0000313" key="6">
    <source>
        <dbReference type="Proteomes" id="UP000177507"/>
    </source>
</evidence>
<dbReference type="Gene3D" id="3.30.70.1560">
    <property type="entry name" value="Alpha-L RNA-binding motif"/>
    <property type="match status" value="1"/>
</dbReference>
<dbReference type="GO" id="GO:0000455">
    <property type="term" value="P:enzyme-directed rRNA pseudouridine synthesis"/>
    <property type="evidence" value="ECO:0007669"/>
    <property type="project" value="UniProtKB-ARBA"/>
</dbReference>
<dbReference type="InterPro" id="IPR020094">
    <property type="entry name" value="TruA/RsuA/RluB/E/F_N"/>
</dbReference>
<dbReference type="EMBL" id="MGJI01000004">
    <property type="protein sequence ID" value="OGN05749.1"/>
    <property type="molecule type" value="Genomic_DNA"/>
</dbReference>
<comment type="similarity">
    <text evidence="1">Belongs to the pseudouridine synthase RsuA family.</text>
</comment>
<evidence type="ECO:0000256" key="1">
    <source>
        <dbReference type="ARBA" id="ARBA00008348"/>
    </source>
</evidence>
<dbReference type="PANTHER" id="PTHR47683:SF2">
    <property type="entry name" value="RNA-BINDING S4 DOMAIN-CONTAINING PROTEIN"/>
    <property type="match status" value="1"/>
</dbReference>
<reference evidence="5 6" key="1">
    <citation type="journal article" date="2016" name="Nat. Commun.">
        <title>Thousands of microbial genomes shed light on interconnected biogeochemical processes in an aquifer system.</title>
        <authorList>
            <person name="Anantharaman K."/>
            <person name="Brown C.T."/>
            <person name="Hug L.A."/>
            <person name="Sharon I."/>
            <person name="Castelle C.J."/>
            <person name="Probst A.J."/>
            <person name="Thomas B.C."/>
            <person name="Singh A."/>
            <person name="Wilkins M.J."/>
            <person name="Karaoz U."/>
            <person name="Brodie E.L."/>
            <person name="Williams K.H."/>
            <person name="Hubbard S.S."/>
            <person name="Banfield J.F."/>
        </authorList>
    </citation>
    <scope>NUCLEOTIDE SEQUENCE [LARGE SCALE GENOMIC DNA]</scope>
</reference>
<dbReference type="InterPro" id="IPR018496">
    <property type="entry name" value="PsdUridine_synth_RsuA/RluB_CS"/>
</dbReference>
<evidence type="ECO:0000313" key="5">
    <source>
        <dbReference type="EMBL" id="OGN05749.1"/>
    </source>
</evidence>
<dbReference type="CDD" id="cd00165">
    <property type="entry name" value="S4"/>
    <property type="match status" value="1"/>
</dbReference>
<dbReference type="SMART" id="SM00363">
    <property type="entry name" value="S4"/>
    <property type="match status" value="1"/>
</dbReference>
<dbReference type="PROSITE" id="PS01149">
    <property type="entry name" value="PSI_RSU"/>
    <property type="match status" value="1"/>
</dbReference>
<comment type="caution">
    <text evidence="5">The sequence shown here is derived from an EMBL/GenBank/DDBJ whole genome shotgun (WGS) entry which is preliminary data.</text>
</comment>
<sequence length="217" mass="24782">MRINKYLRDKGLASRREVDKLVKDGLVFVNGKRAENGMLLNETDDVAIKGKPKEYQYLAYYKPRGLATQDFADRTSVIKTWKKDGLYPIGRLDKESEGLLILTNDGRLAREILSENPKYEKEYIVTVKEHLRAGIPAIFESGMQTSILGKLLPAKTKIISPTTLRVILNEGKKHQIRIMLNDLHYTISSLKRVRIGHIRLGNLRPGQTRSVTKEFSF</sequence>
<dbReference type="InterPro" id="IPR020103">
    <property type="entry name" value="PsdUridine_synth_cat_dom_sf"/>
</dbReference>
<dbReference type="GO" id="GO:0003723">
    <property type="term" value="F:RNA binding"/>
    <property type="evidence" value="ECO:0007669"/>
    <property type="project" value="UniProtKB-KW"/>
</dbReference>
<keyword evidence="2" id="KW-0413">Isomerase</keyword>
<dbReference type="AlphaFoldDB" id="A0A1F8F0E2"/>
<dbReference type="PANTHER" id="PTHR47683">
    <property type="entry name" value="PSEUDOURIDINE SYNTHASE FAMILY PROTEIN-RELATED"/>
    <property type="match status" value="1"/>
</dbReference>
<dbReference type="InterPro" id="IPR002942">
    <property type="entry name" value="S4_RNA-bd"/>
</dbReference>
<evidence type="ECO:0000256" key="3">
    <source>
        <dbReference type="PROSITE-ProRule" id="PRU00182"/>
    </source>
</evidence>
<dbReference type="Pfam" id="PF00849">
    <property type="entry name" value="PseudoU_synth_2"/>
    <property type="match status" value="1"/>
</dbReference>
<dbReference type="Proteomes" id="UP000177507">
    <property type="component" value="Unassembled WGS sequence"/>
</dbReference>
<dbReference type="SUPFAM" id="SSF55174">
    <property type="entry name" value="Alpha-L RNA-binding motif"/>
    <property type="match status" value="1"/>
</dbReference>
<evidence type="ECO:0000256" key="2">
    <source>
        <dbReference type="ARBA" id="ARBA00023235"/>
    </source>
</evidence>
<dbReference type="Pfam" id="PF01479">
    <property type="entry name" value="S4"/>
    <property type="match status" value="1"/>
</dbReference>
<keyword evidence="3" id="KW-0694">RNA-binding</keyword>
<dbReference type="STRING" id="1802668.A2831_03670"/>
<dbReference type="Gene3D" id="3.10.290.10">
    <property type="entry name" value="RNA-binding S4 domain"/>
    <property type="match status" value="1"/>
</dbReference>
<dbReference type="Gene3D" id="3.30.70.580">
    <property type="entry name" value="Pseudouridine synthase I, catalytic domain, N-terminal subdomain"/>
    <property type="match status" value="1"/>
</dbReference>
<feature type="domain" description="RNA-binding S4" evidence="4">
    <location>
        <begin position="1"/>
        <end position="56"/>
    </location>
</feature>
<dbReference type="InterPro" id="IPR050343">
    <property type="entry name" value="RsuA_PseudoU_synthase"/>
</dbReference>
<organism evidence="5 6">
    <name type="scientific">Candidatus Yanofskybacteria bacterium RIFCSPHIGHO2_01_FULL_44_17</name>
    <dbReference type="NCBI Taxonomy" id="1802668"/>
    <lineage>
        <taxon>Bacteria</taxon>
        <taxon>Candidatus Yanofskyibacteriota</taxon>
    </lineage>
</organism>
<gene>
    <name evidence="5" type="ORF">A2831_03670</name>
</gene>
<evidence type="ECO:0000259" key="4">
    <source>
        <dbReference type="SMART" id="SM00363"/>
    </source>
</evidence>
<dbReference type="InterPro" id="IPR036986">
    <property type="entry name" value="S4_RNA-bd_sf"/>
</dbReference>
<accession>A0A1F8F0E2</accession>
<dbReference type="PROSITE" id="PS50889">
    <property type="entry name" value="S4"/>
    <property type="match status" value="1"/>
</dbReference>
<protein>
    <recommendedName>
        <fullName evidence="4">RNA-binding S4 domain-containing protein</fullName>
    </recommendedName>
</protein>
<proteinExistence type="inferred from homology"/>
<dbReference type="InterPro" id="IPR042092">
    <property type="entry name" value="PsdUridine_s_RsuA/RluB/E/F_cat"/>
</dbReference>